<dbReference type="EMBL" id="JACHNH010000001">
    <property type="protein sequence ID" value="MBB4764863.1"/>
    <property type="molecule type" value="Genomic_DNA"/>
</dbReference>
<keyword evidence="3" id="KW-1185">Reference proteome</keyword>
<accession>A0A7W7I1P8</accession>
<dbReference type="InterPro" id="IPR001680">
    <property type="entry name" value="WD40_rpt"/>
</dbReference>
<keyword evidence="1" id="KW-1133">Transmembrane helix</keyword>
<sequence length="1111" mass="116192">MPPADPYELCTRLLYGPGTWFELCRNATGDPGATDELRRRLAAGGDAAAAFATRAAWPGTSRLWQAPTAAPGPAASAALAATDVVAALGGAAEPGDLLRGAAAHWRRANVLPEMPLTGADIPAGRDSPQAAVRRRLAVLADDANGPDAAAFGLLDLLVRALTGEFPRRRREAQTPVLFDRRSTGGHGTLRLTLLDGGPPGLYPDPRAMLFLVGDRWFAQALDVAWRTAGKSLHRRCVVWRLTTDDTPCDEVTGGSLGAAFGVALTDLARRTPPPIRVRRLDRRRAITAGLEPDQRLSPVTGVPNKLEAAVRRRLRVILAGSSDRESIPEPLMRDVRLRFADDLPAAVRLSRTRLNPAFVFIMITLMVAAAGVTGGMLAAVRASRATHQGEIAAGLLPAARDLRAVDPADALLLEGLATRRGAPGARASLIRSALANRYAGALTGTGLQVPCGGSQVWSPDSTRVVTIRQLPPREVVVWNARDRTVDTRIPVPAQVSGCAFAPDGRTLALAVGDRLHLVPAGGTTLPAPVSDVPVQSVRYAPDGLLATTAKGEPTRLWSVADPRRPRQHAVIITDRRGSAAALAFSRDSRLLAVAEYERVVLADVSRPAEPRVVASIPGHAQDLAVSSRGILALGLADGIHLWDVGDPARPVRGGTVPVRSAFGLPTASLGFTPDGSRLVGAADAKSYVWQLGASGPTLVRHLALTNEQVSSADLSPDGAVALVFTGEDPTLWRVSGLDEPPTVGTLPLAPARVTGLAAQPGSNRLLVTVAGEGASLWEVGDPARPVRLGAVEPTGDSFSRSVFDRGATRFAVASGDGIGVWTVDSGGRFRRTGAIPAIGAKGVEPRAMSPDGALLAVVTRQDAAPTASASATASVSLWDVRAEPRPVSVLPAGAQPRIIAFSPDGRTLVTVVASTTVTWWDVSDPGHPSALATRNLPAGEDAAGVIVFAPDGRRMYVTGDNGPGTVWDVADPASPVLLNTVRADADANADQAVLAGSALVLAVPGAIDIWDVADPRAAARAVAFDSEDENPVYFGHAALTRDGLLAATHTADGVVGYYNGEALIRLRNLQPILDVITDPIAAACRIAGHDLSRQMWARYAPGLPNSPLCPR</sequence>
<dbReference type="AlphaFoldDB" id="A0A7W7I1P8"/>
<dbReference type="Gene3D" id="2.130.10.10">
    <property type="entry name" value="YVTN repeat-like/Quinoprotein amine dehydrogenase"/>
    <property type="match status" value="4"/>
</dbReference>
<keyword evidence="1" id="KW-0812">Transmembrane</keyword>
<dbReference type="InterPro" id="IPR015943">
    <property type="entry name" value="WD40/YVTN_repeat-like_dom_sf"/>
</dbReference>
<dbReference type="PANTHER" id="PTHR19879:SF9">
    <property type="entry name" value="TRANSCRIPTION INITIATION FACTOR TFIID SUBUNIT 5"/>
    <property type="match status" value="1"/>
</dbReference>
<dbReference type="SUPFAM" id="SSF50998">
    <property type="entry name" value="Quinoprotein alcohol dehydrogenase-like"/>
    <property type="match status" value="2"/>
</dbReference>
<organism evidence="2 3">
    <name type="scientific">Actinoplanes digitatis</name>
    <dbReference type="NCBI Taxonomy" id="1868"/>
    <lineage>
        <taxon>Bacteria</taxon>
        <taxon>Bacillati</taxon>
        <taxon>Actinomycetota</taxon>
        <taxon>Actinomycetes</taxon>
        <taxon>Micromonosporales</taxon>
        <taxon>Micromonosporaceae</taxon>
        <taxon>Actinoplanes</taxon>
    </lineage>
</organism>
<reference evidence="2 3" key="1">
    <citation type="submission" date="2020-08" db="EMBL/GenBank/DDBJ databases">
        <title>Sequencing the genomes of 1000 actinobacteria strains.</title>
        <authorList>
            <person name="Klenk H.-P."/>
        </authorList>
    </citation>
    <scope>NUCLEOTIDE SEQUENCE [LARGE SCALE GENOMIC DNA]</scope>
    <source>
        <strain evidence="2 3">DSM 43149</strain>
    </source>
</reference>
<dbReference type="SMART" id="SM00320">
    <property type="entry name" value="WD40"/>
    <property type="match status" value="6"/>
</dbReference>
<dbReference type="InterPro" id="IPR011047">
    <property type="entry name" value="Quinoprotein_ADH-like_sf"/>
</dbReference>
<evidence type="ECO:0000256" key="1">
    <source>
        <dbReference type="SAM" id="Phobius"/>
    </source>
</evidence>
<dbReference type="PANTHER" id="PTHR19879">
    <property type="entry name" value="TRANSCRIPTION INITIATION FACTOR TFIID"/>
    <property type="match status" value="1"/>
</dbReference>
<gene>
    <name evidence="2" type="ORF">BJ971_005419</name>
</gene>
<proteinExistence type="predicted"/>
<keyword evidence="1" id="KW-0472">Membrane</keyword>
<dbReference type="Gene3D" id="3.30.230.10">
    <property type="match status" value="1"/>
</dbReference>
<name>A0A7W7I1P8_9ACTN</name>
<evidence type="ECO:0000313" key="2">
    <source>
        <dbReference type="EMBL" id="MBB4764863.1"/>
    </source>
</evidence>
<dbReference type="InterPro" id="IPR014721">
    <property type="entry name" value="Ribsml_uS5_D2-typ_fold_subgr"/>
</dbReference>
<dbReference type="Proteomes" id="UP000578112">
    <property type="component" value="Unassembled WGS sequence"/>
</dbReference>
<protein>
    <submittedName>
        <fullName evidence="2">WD40 repeat protein</fullName>
    </submittedName>
</protein>
<comment type="caution">
    <text evidence="2">The sequence shown here is derived from an EMBL/GenBank/DDBJ whole genome shotgun (WGS) entry which is preliminary data.</text>
</comment>
<evidence type="ECO:0000313" key="3">
    <source>
        <dbReference type="Proteomes" id="UP000578112"/>
    </source>
</evidence>
<dbReference type="RefSeq" id="WP_184996003.1">
    <property type="nucleotide sequence ID" value="NZ_BOMK01000003.1"/>
</dbReference>
<feature type="transmembrane region" description="Helical" evidence="1">
    <location>
        <begin position="357"/>
        <end position="380"/>
    </location>
</feature>